<gene>
    <name evidence="1" type="ORF">GCK72_008722</name>
</gene>
<protein>
    <submittedName>
        <fullName evidence="1">Uncharacterized protein</fullName>
    </submittedName>
</protein>
<sequence>MSSDSSSAYVNVAAPGATASFPDESTLTEKDIGQPIQKISKKKIVENKSGPISPSSPATPLECCLCGYPGCKGREAYENLVNKPLDVPAISLPVDSERWVPDYN</sequence>
<reference evidence="1 2" key="1">
    <citation type="submission" date="2019-12" db="EMBL/GenBank/DDBJ databases">
        <title>Chromosome-level assembly of the Caenorhabditis remanei genome.</title>
        <authorList>
            <person name="Teterina A.A."/>
            <person name="Willis J.H."/>
            <person name="Phillips P.C."/>
        </authorList>
    </citation>
    <scope>NUCLEOTIDE SEQUENCE [LARGE SCALE GENOMIC DNA]</scope>
    <source>
        <strain evidence="1 2">PX506</strain>
        <tissue evidence="1">Whole organism</tissue>
    </source>
</reference>
<comment type="caution">
    <text evidence="1">The sequence shown here is derived from an EMBL/GenBank/DDBJ whole genome shotgun (WGS) entry which is preliminary data.</text>
</comment>
<proteinExistence type="predicted"/>
<evidence type="ECO:0000313" key="1">
    <source>
        <dbReference type="EMBL" id="KAF1760473.1"/>
    </source>
</evidence>
<dbReference type="GeneID" id="78774732"/>
<dbReference type="AlphaFoldDB" id="A0A6A5H1L5"/>
<name>A0A6A5H1L5_CAERE</name>
<organism evidence="1 2">
    <name type="scientific">Caenorhabditis remanei</name>
    <name type="common">Caenorhabditis vulgaris</name>
    <dbReference type="NCBI Taxonomy" id="31234"/>
    <lineage>
        <taxon>Eukaryota</taxon>
        <taxon>Metazoa</taxon>
        <taxon>Ecdysozoa</taxon>
        <taxon>Nematoda</taxon>
        <taxon>Chromadorea</taxon>
        <taxon>Rhabditida</taxon>
        <taxon>Rhabditina</taxon>
        <taxon>Rhabditomorpha</taxon>
        <taxon>Rhabditoidea</taxon>
        <taxon>Rhabditidae</taxon>
        <taxon>Peloderinae</taxon>
        <taxon>Caenorhabditis</taxon>
    </lineage>
</organism>
<dbReference type="KEGG" id="crq:GCK72_008722"/>
<dbReference type="EMBL" id="WUAV01000003">
    <property type="protein sequence ID" value="KAF1760473.1"/>
    <property type="molecule type" value="Genomic_DNA"/>
</dbReference>
<dbReference type="CTD" id="78774732"/>
<accession>A0A6A5H1L5</accession>
<dbReference type="RefSeq" id="XP_053586576.1">
    <property type="nucleotide sequence ID" value="XM_053726999.1"/>
</dbReference>
<evidence type="ECO:0000313" key="2">
    <source>
        <dbReference type="Proteomes" id="UP000483820"/>
    </source>
</evidence>
<dbReference type="Proteomes" id="UP000483820">
    <property type="component" value="Chromosome III"/>
</dbReference>